<keyword evidence="3 6" id="KW-1133">Transmembrane helix</keyword>
<keyword evidence="2 6" id="KW-0812">Transmembrane</keyword>
<keyword evidence="4 6" id="KW-0472">Membrane</keyword>
<feature type="transmembrane region" description="Helical" evidence="6">
    <location>
        <begin position="150"/>
        <end position="169"/>
    </location>
</feature>
<dbReference type="Pfam" id="PF07690">
    <property type="entry name" value="MFS_1"/>
    <property type="match status" value="1"/>
</dbReference>
<feature type="transmembrane region" description="Helical" evidence="6">
    <location>
        <begin position="449"/>
        <end position="476"/>
    </location>
</feature>
<feature type="transmembrane region" description="Helical" evidence="6">
    <location>
        <begin position="384"/>
        <end position="403"/>
    </location>
</feature>
<dbReference type="PANTHER" id="PTHR23502:SF23">
    <property type="entry name" value="FLUCONAZOLE RESISTANCE PROTEIN 1"/>
    <property type="match status" value="1"/>
</dbReference>
<evidence type="ECO:0000256" key="4">
    <source>
        <dbReference type="ARBA" id="ARBA00023136"/>
    </source>
</evidence>
<feature type="transmembrane region" description="Helical" evidence="6">
    <location>
        <begin position="521"/>
        <end position="540"/>
    </location>
</feature>
<dbReference type="SUPFAM" id="SSF103473">
    <property type="entry name" value="MFS general substrate transporter"/>
    <property type="match status" value="1"/>
</dbReference>
<evidence type="ECO:0000313" key="8">
    <source>
        <dbReference type="EMBL" id="GIZ37256.1"/>
    </source>
</evidence>
<feature type="transmembrane region" description="Helical" evidence="6">
    <location>
        <begin position="345"/>
        <end position="364"/>
    </location>
</feature>
<dbReference type="Proteomes" id="UP000825890">
    <property type="component" value="Unassembled WGS sequence"/>
</dbReference>
<dbReference type="GO" id="GO:1990961">
    <property type="term" value="P:xenobiotic detoxification by transmembrane export across the plasma membrane"/>
    <property type="evidence" value="ECO:0007669"/>
    <property type="project" value="TreeGrafter"/>
</dbReference>
<dbReference type="GO" id="GO:0005886">
    <property type="term" value="C:plasma membrane"/>
    <property type="evidence" value="ECO:0007669"/>
    <property type="project" value="TreeGrafter"/>
</dbReference>
<reference evidence="8 9" key="1">
    <citation type="submission" date="2021-01" db="EMBL/GenBank/DDBJ databases">
        <title>Cercospora kikuchii MAFF 305040 whole genome shotgun sequence.</title>
        <authorList>
            <person name="Kashiwa T."/>
            <person name="Suzuki T."/>
        </authorList>
    </citation>
    <scope>NUCLEOTIDE SEQUENCE [LARGE SCALE GENOMIC DNA]</scope>
    <source>
        <strain evidence="8 9">MAFF 305040</strain>
    </source>
</reference>
<dbReference type="PROSITE" id="PS50850">
    <property type="entry name" value="MFS"/>
    <property type="match status" value="1"/>
</dbReference>
<evidence type="ECO:0000256" key="5">
    <source>
        <dbReference type="SAM" id="MobiDB-lite"/>
    </source>
</evidence>
<protein>
    <recommendedName>
        <fullName evidence="7">Major facilitator superfamily (MFS) profile domain-containing protein</fullName>
    </recommendedName>
</protein>
<evidence type="ECO:0000256" key="3">
    <source>
        <dbReference type="ARBA" id="ARBA00022989"/>
    </source>
</evidence>
<dbReference type="InterPro" id="IPR020846">
    <property type="entry name" value="MFS_dom"/>
</dbReference>
<dbReference type="PANTHER" id="PTHR23502">
    <property type="entry name" value="MAJOR FACILITATOR SUPERFAMILY"/>
    <property type="match status" value="1"/>
</dbReference>
<comment type="caution">
    <text evidence="8">The sequence shown here is derived from an EMBL/GenBank/DDBJ whole genome shotgun (WGS) entry which is preliminary data.</text>
</comment>
<feature type="transmembrane region" description="Helical" evidence="6">
    <location>
        <begin position="268"/>
        <end position="287"/>
    </location>
</feature>
<evidence type="ECO:0000256" key="1">
    <source>
        <dbReference type="ARBA" id="ARBA00004141"/>
    </source>
</evidence>
<dbReference type="OrthoDB" id="3357846at2759"/>
<feature type="transmembrane region" description="Helical" evidence="6">
    <location>
        <begin position="497"/>
        <end position="515"/>
    </location>
</feature>
<evidence type="ECO:0000256" key="2">
    <source>
        <dbReference type="ARBA" id="ARBA00022692"/>
    </source>
</evidence>
<evidence type="ECO:0000259" key="7">
    <source>
        <dbReference type="PROSITE" id="PS50850"/>
    </source>
</evidence>
<feature type="compositionally biased region" description="Basic and acidic residues" evidence="5">
    <location>
        <begin position="68"/>
        <end position="80"/>
    </location>
</feature>
<accession>A0A9P3C6T7</accession>
<proteinExistence type="predicted"/>
<evidence type="ECO:0000256" key="6">
    <source>
        <dbReference type="SAM" id="Phobius"/>
    </source>
</evidence>
<dbReference type="EMBL" id="BOLY01000001">
    <property type="protein sequence ID" value="GIZ37256.1"/>
    <property type="molecule type" value="Genomic_DNA"/>
</dbReference>
<name>A0A9P3C6T7_9PEZI</name>
<comment type="subcellular location">
    <subcellularLocation>
        <location evidence="1">Membrane</location>
        <topology evidence="1">Multi-pass membrane protein</topology>
    </subcellularLocation>
</comment>
<dbReference type="AlphaFoldDB" id="A0A9P3C6T7"/>
<organism evidence="8 9">
    <name type="scientific">Cercospora kikuchii</name>
    <dbReference type="NCBI Taxonomy" id="84275"/>
    <lineage>
        <taxon>Eukaryota</taxon>
        <taxon>Fungi</taxon>
        <taxon>Dikarya</taxon>
        <taxon>Ascomycota</taxon>
        <taxon>Pezizomycotina</taxon>
        <taxon>Dothideomycetes</taxon>
        <taxon>Dothideomycetidae</taxon>
        <taxon>Mycosphaerellales</taxon>
        <taxon>Mycosphaerellaceae</taxon>
        <taxon>Cercospora</taxon>
    </lineage>
</organism>
<feature type="transmembrane region" description="Helical" evidence="6">
    <location>
        <begin position="209"/>
        <end position="230"/>
    </location>
</feature>
<feature type="domain" description="Major facilitator superfamily (MFS) profile" evidence="7">
    <location>
        <begin position="112"/>
        <end position="544"/>
    </location>
</feature>
<feature type="transmembrane region" description="Helical" evidence="6">
    <location>
        <begin position="423"/>
        <end position="443"/>
    </location>
</feature>
<feature type="transmembrane region" description="Helical" evidence="6">
    <location>
        <begin position="111"/>
        <end position="130"/>
    </location>
</feature>
<dbReference type="InterPro" id="IPR011701">
    <property type="entry name" value="MFS"/>
</dbReference>
<evidence type="ECO:0000313" key="9">
    <source>
        <dbReference type="Proteomes" id="UP000825890"/>
    </source>
</evidence>
<dbReference type="InterPro" id="IPR036259">
    <property type="entry name" value="MFS_trans_sf"/>
</dbReference>
<gene>
    <name evidence="8" type="ORF">CKM354_000071000</name>
</gene>
<dbReference type="RefSeq" id="XP_044651743.1">
    <property type="nucleotide sequence ID" value="XM_044795808.1"/>
</dbReference>
<feature type="transmembrane region" description="Helical" evidence="6">
    <location>
        <begin position="181"/>
        <end position="197"/>
    </location>
</feature>
<sequence length="553" mass="61059">MILRLAYKFERASLEIWKFHLFNMLLIRPVGFVSRISLTPTGELLRLIAPRLLPHPEECPGFTYSSPDSDRSSDEKDYPGEKGSIGIDLCDWYGNKDPENPKNWSLAKESWVTANILACAFVVYMSGPIWSPSHEMFAKEFGTGYEYTSLGLALYTLGYGIGPLLFSPLSEIPSIGRNRPYIVTFIAFTLVTIPTALVRNAPAFMFFRFWQGFFGSPILATGGASIVDVFDEIHAPIALSTWGAACFVAPPVGSIISAAAVTHLGWRFSIWETLIASGPVLAMMLLLPETSPDTILYYRAERLRRATGNDNIRSRSEIAQRGMTVRTIVVDSLLVPSRITLMDPAVLFINIYLCLIYGVYYSFFESFPIVYQGMYDFPLLGLGLAFLPLAVGTVFSVSGYLAFLILDRKPRLEAGQEVKPEHVLIPAIVASFLPPVGLLLFGWSSDPSVHWIVSMVGIALYPAGVFTVFQSLLSYLAAYQPRFTASLYAASDFTRSSFAFAAILFARPMFTAMGIGGGCSLLAGLMICGIFGMVAIYHFGPKLRSQSKFRASW</sequence>
<feature type="transmembrane region" description="Helical" evidence="6">
    <location>
        <begin position="242"/>
        <end position="262"/>
    </location>
</feature>
<dbReference type="Gene3D" id="1.20.1250.20">
    <property type="entry name" value="MFS general substrate transporter like domains"/>
    <property type="match status" value="1"/>
</dbReference>
<keyword evidence="9" id="KW-1185">Reference proteome</keyword>
<feature type="region of interest" description="Disordered" evidence="5">
    <location>
        <begin position="61"/>
        <end position="83"/>
    </location>
</feature>
<dbReference type="GO" id="GO:0015244">
    <property type="term" value="F:fluconazole transmembrane transporter activity"/>
    <property type="evidence" value="ECO:0007669"/>
    <property type="project" value="TreeGrafter"/>
</dbReference>
<dbReference type="GeneID" id="68286285"/>